<protein>
    <submittedName>
        <fullName evidence="1">Uncharacterized protein</fullName>
    </submittedName>
</protein>
<name>A0ACC2GL60_DALPE</name>
<evidence type="ECO:0000313" key="1">
    <source>
        <dbReference type="EMBL" id="KAJ8004178.1"/>
    </source>
</evidence>
<evidence type="ECO:0000313" key="2">
    <source>
        <dbReference type="Proteomes" id="UP001157502"/>
    </source>
</evidence>
<organism evidence="1 2">
    <name type="scientific">Dallia pectoralis</name>
    <name type="common">Alaska blackfish</name>
    <dbReference type="NCBI Taxonomy" id="75939"/>
    <lineage>
        <taxon>Eukaryota</taxon>
        <taxon>Metazoa</taxon>
        <taxon>Chordata</taxon>
        <taxon>Craniata</taxon>
        <taxon>Vertebrata</taxon>
        <taxon>Euteleostomi</taxon>
        <taxon>Actinopterygii</taxon>
        <taxon>Neopterygii</taxon>
        <taxon>Teleostei</taxon>
        <taxon>Protacanthopterygii</taxon>
        <taxon>Esociformes</taxon>
        <taxon>Umbridae</taxon>
        <taxon>Dallia</taxon>
    </lineage>
</organism>
<dbReference type="EMBL" id="CM055739">
    <property type="protein sequence ID" value="KAJ8004178.1"/>
    <property type="molecule type" value="Genomic_DNA"/>
</dbReference>
<dbReference type="Proteomes" id="UP001157502">
    <property type="component" value="Chromosome 12"/>
</dbReference>
<accession>A0ACC2GL60</accession>
<sequence length="151" mass="16591">MSRCSSGKLLVALKKAIAEYHTSTMESAGAECMQGEVKHFQKHSTMLANLVDRDLQVIQRLERGTELVTPAAPPGPSIVQATARRLQALLQRFDGTAAQCQGFLFQLEVYFDTISPAPSDREKQLTYLWRRRHSASPQVLVDSGAAGSFIG</sequence>
<comment type="caution">
    <text evidence="1">The sequence shown here is derived from an EMBL/GenBank/DDBJ whole genome shotgun (WGS) entry which is preliminary data.</text>
</comment>
<reference evidence="1" key="1">
    <citation type="submission" date="2021-05" db="EMBL/GenBank/DDBJ databases">
        <authorList>
            <person name="Pan Q."/>
            <person name="Jouanno E."/>
            <person name="Zahm M."/>
            <person name="Klopp C."/>
            <person name="Cabau C."/>
            <person name="Louis A."/>
            <person name="Berthelot C."/>
            <person name="Parey E."/>
            <person name="Roest Crollius H."/>
            <person name="Montfort J."/>
            <person name="Robinson-Rechavi M."/>
            <person name="Bouchez O."/>
            <person name="Lampietro C."/>
            <person name="Lopez Roques C."/>
            <person name="Donnadieu C."/>
            <person name="Postlethwait J."/>
            <person name="Bobe J."/>
            <person name="Dillon D."/>
            <person name="Chandos A."/>
            <person name="von Hippel F."/>
            <person name="Guiguen Y."/>
        </authorList>
    </citation>
    <scope>NUCLEOTIDE SEQUENCE</scope>
    <source>
        <strain evidence="1">YG-Jan2019</strain>
    </source>
</reference>
<proteinExistence type="predicted"/>
<gene>
    <name evidence="1" type="ORF">DPEC_G00156080</name>
</gene>
<keyword evidence="2" id="KW-1185">Reference proteome</keyword>